<feature type="transmembrane region" description="Helical" evidence="7">
    <location>
        <begin position="203"/>
        <end position="224"/>
    </location>
</feature>
<protein>
    <submittedName>
        <fullName evidence="9">Peptide/nickel transport system permease protein</fullName>
    </submittedName>
</protein>
<keyword evidence="2 7" id="KW-0813">Transport</keyword>
<dbReference type="InterPro" id="IPR000515">
    <property type="entry name" value="MetI-like"/>
</dbReference>
<evidence type="ECO:0000256" key="7">
    <source>
        <dbReference type="RuleBase" id="RU363032"/>
    </source>
</evidence>
<dbReference type="PROSITE" id="PS50928">
    <property type="entry name" value="ABC_TM1"/>
    <property type="match status" value="1"/>
</dbReference>
<dbReference type="STRING" id="47312.SAMN04489765_2231"/>
<dbReference type="SUPFAM" id="SSF161098">
    <property type="entry name" value="MetI-like"/>
    <property type="match status" value="1"/>
</dbReference>
<dbReference type="CDD" id="cd06261">
    <property type="entry name" value="TM_PBP2"/>
    <property type="match status" value="1"/>
</dbReference>
<feature type="transmembrane region" description="Helical" evidence="7">
    <location>
        <begin position="21"/>
        <end position="48"/>
    </location>
</feature>
<dbReference type="Pfam" id="PF00528">
    <property type="entry name" value="BPD_transp_1"/>
    <property type="match status" value="1"/>
</dbReference>
<evidence type="ECO:0000256" key="5">
    <source>
        <dbReference type="ARBA" id="ARBA00022989"/>
    </source>
</evidence>
<dbReference type="EMBL" id="FNLF01000002">
    <property type="protein sequence ID" value="SDQ88795.1"/>
    <property type="molecule type" value="Genomic_DNA"/>
</dbReference>
<accession>A0A1H1EJ34</accession>
<feature type="transmembrane region" description="Helical" evidence="7">
    <location>
        <begin position="156"/>
        <end position="183"/>
    </location>
</feature>
<dbReference type="Proteomes" id="UP000183053">
    <property type="component" value="Unassembled WGS sequence"/>
</dbReference>
<name>A0A1H1EJ34_9ACTN</name>
<keyword evidence="6 7" id="KW-0472">Membrane</keyword>
<evidence type="ECO:0000256" key="4">
    <source>
        <dbReference type="ARBA" id="ARBA00022692"/>
    </source>
</evidence>
<comment type="similarity">
    <text evidence="7">Belongs to the binding-protein-dependent transport system permease family.</text>
</comment>
<feature type="domain" description="ABC transmembrane type-1" evidence="8">
    <location>
        <begin position="119"/>
        <end position="326"/>
    </location>
</feature>
<feature type="transmembrane region" description="Helical" evidence="7">
    <location>
        <begin position="309"/>
        <end position="333"/>
    </location>
</feature>
<sequence>MVESALVATLSPERRRRRGPAIGRLLVTRAAVAVPLLGIVSLALFALADLSPFDPLATYLGADYQSATQSQREAARAAYGLNTTWWSAWWHWISGLPSGDLGWSATQRRPVTEVLAAGLPFTLGLSAAALTLAAMLALVLGGIAGMRRGSALDRAVSGLATALAATPPFVISLVLVAVFAVALRALPTSGARGPGDPYTLGGILTHAVLPLITLTLSQVPWLLLSMRSAVVDAAESDAVRGARSRGISGPGLLRRHIAPVAVLPTLALLGTRLPEVIAGAAVVEVVFSWPGLAATLVDAATALDFPLFAALSLLAAAAVLIGSAASDAAAIWLDPRIEMAG</sequence>
<evidence type="ECO:0000256" key="3">
    <source>
        <dbReference type="ARBA" id="ARBA00022475"/>
    </source>
</evidence>
<evidence type="ECO:0000313" key="10">
    <source>
        <dbReference type="Proteomes" id="UP000183053"/>
    </source>
</evidence>
<keyword evidence="3" id="KW-1003">Cell membrane</keyword>
<proteinExistence type="inferred from homology"/>
<keyword evidence="4 7" id="KW-0812">Transmembrane</keyword>
<dbReference type="GO" id="GO:0055085">
    <property type="term" value="P:transmembrane transport"/>
    <property type="evidence" value="ECO:0007669"/>
    <property type="project" value="InterPro"/>
</dbReference>
<feature type="transmembrane region" description="Helical" evidence="7">
    <location>
        <begin position="121"/>
        <end position="144"/>
    </location>
</feature>
<evidence type="ECO:0000256" key="2">
    <source>
        <dbReference type="ARBA" id="ARBA00022448"/>
    </source>
</evidence>
<evidence type="ECO:0000256" key="6">
    <source>
        <dbReference type="ARBA" id="ARBA00023136"/>
    </source>
</evidence>
<evidence type="ECO:0000256" key="1">
    <source>
        <dbReference type="ARBA" id="ARBA00004651"/>
    </source>
</evidence>
<organism evidence="9 10">
    <name type="scientific">Tsukamurella pulmonis</name>
    <dbReference type="NCBI Taxonomy" id="47312"/>
    <lineage>
        <taxon>Bacteria</taxon>
        <taxon>Bacillati</taxon>
        <taxon>Actinomycetota</taxon>
        <taxon>Actinomycetes</taxon>
        <taxon>Mycobacteriales</taxon>
        <taxon>Tsukamurellaceae</taxon>
        <taxon>Tsukamurella</taxon>
    </lineage>
</organism>
<evidence type="ECO:0000313" key="9">
    <source>
        <dbReference type="EMBL" id="SDQ88795.1"/>
    </source>
</evidence>
<dbReference type="AlphaFoldDB" id="A0A1H1EJ34"/>
<dbReference type="Gene3D" id="1.10.3720.10">
    <property type="entry name" value="MetI-like"/>
    <property type="match status" value="1"/>
</dbReference>
<comment type="subcellular location">
    <subcellularLocation>
        <location evidence="1 7">Cell membrane</location>
        <topology evidence="1 7">Multi-pass membrane protein</topology>
    </subcellularLocation>
</comment>
<keyword evidence="5 7" id="KW-1133">Transmembrane helix</keyword>
<gene>
    <name evidence="9" type="ORF">SAMN04489765_2231</name>
</gene>
<dbReference type="GO" id="GO:0005886">
    <property type="term" value="C:plasma membrane"/>
    <property type="evidence" value="ECO:0007669"/>
    <property type="project" value="UniProtKB-SubCell"/>
</dbReference>
<keyword evidence="10" id="KW-1185">Reference proteome</keyword>
<reference evidence="10" key="1">
    <citation type="submission" date="2016-10" db="EMBL/GenBank/DDBJ databases">
        <authorList>
            <person name="Varghese N."/>
            <person name="Submissions S."/>
        </authorList>
    </citation>
    <scope>NUCLEOTIDE SEQUENCE [LARGE SCALE GENOMIC DNA]</scope>
    <source>
        <strain evidence="10">DSM 44142</strain>
    </source>
</reference>
<dbReference type="InterPro" id="IPR035906">
    <property type="entry name" value="MetI-like_sf"/>
</dbReference>
<evidence type="ECO:0000259" key="8">
    <source>
        <dbReference type="PROSITE" id="PS50928"/>
    </source>
</evidence>
<dbReference type="PANTHER" id="PTHR43163:SF9">
    <property type="entry name" value="ABC TRANSPORTER PERMEASE PROTEIN"/>
    <property type="match status" value="1"/>
</dbReference>
<dbReference type="PANTHER" id="PTHR43163">
    <property type="entry name" value="DIPEPTIDE TRANSPORT SYSTEM PERMEASE PROTEIN DPPB-RELATED"/>
    <property type="match status" value="1"/>
</dbReference>